<feature type="region of interest" description="Disordered" evidence="5">
    <location>
        <begin position="98"/>
        <end position="166"/>
    </location>
</feature>
<evidence type="ECO:0000256" key="2">
    <source>
        <dbReference type="ARBA" id="ARBA00022771"/>
    </source>
</evidence>
<feature type="compositionally biased region" description="Basic and acidic residues" evidence="5">
    <location>
        <begin position="156"/>
        <end position="166"/>
    </location>
</feature>
<dbReference type="Gene3D" id="3.30.40.10">
    <property type="entry name" value="Zinc/RING finger domain, C3HC4 (zinc finger)"/>
    <property type="match status" value="1"/>
</dbReference>
<dbReference type="SUPFAM" id="SSF88697">
    <property type="entry name" value="PUA domain-like"/>
    <property type="match status" value="1"/>
</dbReference>
<dbReference type="InterPro" id="IPR017907">
    <property type="entry name" value="Znf_RING_CS"/>
</dbReference>
<proteinExistence type="predicted"/>
<evidence type="ECO:0000313" key="9">
    <source>
        <dbReference type="Proteomes" id="UP000815677"/>
    </source>
</evidence>
<evidence type="ECO:0000256" key="3">
    <source>
        <dbReference type="ARBA" id="ARBA00022833"/>
    </source>
</evidence>
<feature type="domain" description="Lon N-terminal" evidence="7">
    <location>
        <begin position="259"/>
        <end position="455"/>
    </location>
</feature>
<evidence type="ECO:0000259" key="7">
    <source>
        <dbReference type="PROSITE" id="PS51787"/>
    </source>
</evidence>
<organism evidence="8 9">
    <name type="scientific">Mycena chlorophos</name>
    <name type="common">Agaric fungus</name>
    <name type="synonym">Agaricus chlorophos</name>
    <dbReference type="NCBI Taxonomy" id="658473"/>
    <lineage>
        <taxon>Eukaryota</taxon>
        <taxon>Fungi</taxon>
        <taxon>Dikarya</taxon>
        <taxon>Basidiomycota</taxon>
        <taxon>Agaricomycotina</taxon>
        <taxon>Agaricomycetes</taxon>
        <taxon>Agaricomycetidae</taxon>
        <taxon>Agaricales</taxon>
        <taxon>Marasmiineae</taxon>
        <taxon>Mycenaceae</taxon>
        <taxon>Mycena</taxon>
    </lineage>
</organism>
<evidence type="ECO:0000256" key="4">
    <source>
        <dbReference type="PROSITE-ProRule" id="PRU00175"/>
    </source>
</evidence>
<name>A0ABQ0M878_MYCCL</name>
<accession>A0ABQ0M878</accession>
<dbReference type="SMART" id="SM00184">
    <property type="entry name" value="RING"/>
    <property type="match status" value="1"/>
</dbReference>
<evidence type="ECO:0000313" key="8">
    <source>
        <dbReference type="EMBL" id="GAT59438.1"/>
    </source>
</evidence>
<gene>
    <name evidence="8" type="ORF">MCHLO_15727</name>
</gene>
<dbReference type="SMART" id="SM00464">
    <property type="entry name" value="LON"/>
    <property type="match status" value="1"/>
</dbReference>
<dbReference type="PANTHER" id="PTHR23327">
    <property type="entry name" value="RING FINGER PROTEIN 127"/>
    <property type="match status" value="1"/>
</dbReference>
<evidence type="ECO:0000256" key="1">
    <source>
        <dbReference type="ARBA" id="ARBA00022723"/>
    </source>
</evidence>
<dbReference type="InterPro" id="IPR013083">
    <property type="entry name" value="Znf_RING/FYVE/PHD"/>
</dbReference>
<feature type="domain" description="RING-type" evidence="6">
    <location>
        <begin position="176"/>
        <end position="214"/>
    </location>
</feature>
<dbReference type="EMBL" id="DF849863">
    <property type="protein sequence ID" value="GAT59438.1"/>
    <property type="molecule type" value="Genomic_DNA"/>
</dbReference>
<dbReference type="PROSITE" id="PS50089">
    <property type="entry name" value="ZF_RING_2"/>
    <property type="match status" value="1"/>
</dbReference>
<protein>
    <submittedName>
        <fullName evidence="8">Uncharacterized protein</fullName>
    </submittedName>
</protein>
<keyword evidence="2 4" id="KW-0863">Zinc-finger</keyword>
<dbReference type="Pfam" id="PF13923">
    <property type="entry name" value="zf-C3HC4_2"/>
    <property type="match status" value="1"/>
</dbReference>
<dbReference type="Proteomes" id="UP000815677">
    <property type="component" value="Unassembled WGS sequence"/>
</dbReference>
<dbReference type="InterPro" id="IPR015947">
    <property type="entry name" value="PUA-like_sf"/>
</dbReference>
<dbReference type="Pfam" id="PF02190">
    <property type="entry name" value="LON_substr_bdg"/>
    <property type="match status" value="1"/>
</dbReference>
<evidence type="ECO:0000256" key="5">
    <source>
        <dbReference type="SAM" id="MobiDB-lite"/>
    </source>
</evidence>
<keyword evidence="1" id="KW-0479">Metal-binding</keyword>
<dbReference type="InterPro" id="IPR046336">
    <property type="entry name" value="Lon_prtase_N_sf"/>
</dbReference>
<dbReference type="SUPFAM" id="SSF57850">
    <property type="entry name" value="RING/U-box"/>
    <property type="match status" value="1"/>
</dbReference>
<keyword evidence="9" id="KW-1185">Reference proteome</keyword>
<dbReference type="PROSITE" id="PS00518">
    <property type="entry name" value="ZF_RING_1"/>
    <property type="match status" value="1"/>
</dbReference>
<dbReference type="Gene3D" id="1.20.58.1480">
    <property type="match status" value="1"/>
</dbReference>
<dbReference type="CDD" id="cd16514">
    <property type="entry name" value="RING-HC_LONFs_rpt2"/>
    <property type="match status" value="1"/>
</dbReference>
<dbReference type="Gene3D" id="2.30.130.40">
    <property type="entry name" value="LON domain-like"/>
    <property type="match status" value="1"/>
</dbReference>
<dbReference type="PROSITE" id="PS51787">
    <property type="entry name" value="LON_N"/>
    <property type="match status" value="1"/>
</dbReference>
<keyword evidence="3" id="KW-0862">Zinc</keyword>
<reference evidence="8" key="1">
    <citation type="submission" date="2014-09" db="EMBL/GenBank/DDBJ databases">
        <title>Genome sequence of the luminous mushroom Mycena chlorophos for searching fungal bioluminescence genes.</title>
        <authorList>
            <person name="Tanaka Y."/>
            <person name="Kasuga D."/>
            <person name="Oba Y."/>
            <person name="Hase S."/>
            <person name="Sato K."/>
            <person name="Oba Y."/>
            <person name="Sakakibara Y."/>
        </authorList>
    </citation>
    <scope>NUCLEOTIDE SEQUENCE</scope>
</reference>
<sequence length="531" mass="59907">MQLNLAQLKAVLRCEACFSSLRVPTTLTCGHTVCVHHPSGPCPVPHCAPSNGPARPRIPPASRVNYLPPPLPAGPLPVSTEAPKVDVTIKKIIALLDSAHPDESDDDEPARSPTIRHRSESASGLSRPRKRQRVLHVDDDDDEPDLLSHLRASSARQRDPTPPRSLAKDLLSELSCEICFTLLYNPVTTPCQHTFCAKCLHRSLDHSNLCPLCRETLPGFSFFEDHPVNQTLETLIVTAFPEMYTERADAIAAEERDARLDTPIFVCMLLFPGHPTALHFFEPRYRLMLRRCLEQEVPSFGMIMPPRNGEQSSFGTMVEIRSVQMLSDGRSMVETWSTFRFRILERGTLDGYTVGRIERIDDVPDSPTLSLTGPSNTELMEMCIEFLQQLRRGTAPWVVQRLQNVHGPPPEDPAAFAYWVALILPIDDYEKAKLLPIRSASLRLRLVAHWIEQLNSNWWFAIPSFTHLYHSTRIASASFSLPLAHLYTTRSPNCIAYLDLSSRRVDDVRALLASCNVFFFDNGDYRRVRRC</sequence>
<dbReference type="InterPro" id="IPR003111">
    <property type="entry name" value="Lon_prtase_N"/>
</dbReference>
<dbReference type="PANTHER" id="PTHR23327:SF42">
    <property type="entry name" value="LON PEPTIDASE N-TERMINAL DOMAIN AND RING FINGER PROTEIN C14F5.10C"/>
    <property type="match status" value="1"/>
</dbReference>
<evidence type="ECO:0000259" key="6">
    <source>
        <dbReference type="PROSITE" id="PS50089"/>
    </source>
</evidence>
<dbReference type="InterPro" id="IPR001841">
    <property type="entry name" value="Znf_RING"/>
</dbReference>